<organism evidence="2">
    <name type="scientific">Craspedostauros australis</name>
    <dbReference type="NCBI Taxonomy" id="1486917"/>
    <lineage>
        <taxon>Eukaryota</taxon>
        <taxon>Sar</taxon>
        <taxon>Stramenopiles</taxon>
        <taxon>Ochrophyta</taxon>
        <taxon>Bacillariophyta</taxon>
        <taxon>Bacillariophyceae</taxon>
        <taxon>Bacillariophycidae</taxon>
        <taxon>Naviculales</taxon>
        <taxon>Naviculaceae</taxon>
        <taxon>Craspedostauros</taxon>
    </lineage>
</organism>
<accession>A0A7R9ZK16</accession>
<evidence type="ECO:0000313" key="2">
    <source>
        <dbReference type="EMBL" id="CAD8328083.1"/>
    </source>
</evidence>
<name>A0A7R9ZK16_9STRA</name>
<protein>
    <submittedName>
        <fullName evidence="2">Uncharacterized protein</fullName>
    </submittedName>
</protein>
<reference evidence="2" key="1">
    <citation type="submission" date="2021-01" db="EMBL/GenBank/DDBJ databases">
        <authorList>
            <person name="Corre E."/>
            <person name="Pelletier E."/>
            <person name="Niang G."/>
            <person name="Scheremetjew M."/>
            <person name="Finn R."/>
            <person name="Kale V."/>
            <person name="Holt S."/>
            <person name="Cochrane G."/>
            <person name="Meng A."/>
            <person name="Brown T."/>
            <person name="Cohen L."/>
        </authorList>
    </citation>
    <scope>NUCLEOTIDE SEQUENCE</scope>
    <source>
        <strain evidence="2">CCMP3328</strain>
    </source>
</reference>
<gene>
    <name evidence="2" type="ORF">CAUS1442_LOCUS178</name>
</gene>
<sequence>MNFEYPREFTHPTFAPFASSAGAEPRRSLDELYHNGGCIQAQGLRQDFGIMMDDRNCGVPPSMHHGYMHHGYMDHSYMHQQRQLHQQSYNHNNHSQQQQQQQMHRQEETPFIHSITTPSDRQPPQQPADSAAAPSSIRLRVHVHEQFISERAKPTSFLTLAEQQEQQRAQSSNASQDRVLSIIAQALNVSGALPTTDTRLEQTLYSHEQLQQHSSDDAAWDVPHQPLSFNRIADSHAYFADKYE</sequence>
<feature type="compositionally biased region" description="Low complexity" evidence="1">
    <location>
        <begin position="118"/>
        <end position="134"/>
    </location>
</feature>
<feature type="region of interest" description="Disordered" evidence="1">
    <location>
        <begin position="80"/>
        <end position="134"/>
    </location>
</feature>
<evidence type="ECO:0000256" key="1">
    <source>
        <dbReference type="SAM" id="MobiDB-lite"/>
    </source>
</evidence>
<proteinExistence type="predicted"/>
<feature type="compositionally biased region" description="Low complexity" evidence="1">
    <location>
        <begin position="80"/>
        <end position="102"/>
    </location>
</feature>
<dbReference type="EMBL" id="HBEF01000279">
    <property type="protein sequence ID" value="CAD8328083.1"/>
    <property type="molecule type" value="Transcribed_RNA"/>
</dbReference>
<dbReference type="AlphaFoldDB" id="A0A7R9ZK16"/>